<accession>A0A1G4VGN6</accession>
<dbReference type="eggNOG" id="ENOG502Z8F9">
    <property type="taxonomic scope" value="Bacteria"/>
</dbReference>
<sequence length="249" mass="27079">MAKANGIIKIEGTVEELTFYKKNGKNFVRKKGGVSGERISNDPSFVRTRENNTEFGHCGSSGKVLRRALGSMVFKAKDSQLSSRLLGVMSRVKNTDTVSARGKRSVAVGLTTPEGKQALRGFDFNANADLNSVLFAPYTLNTTTGAVEITGFLPAEQVQFPQGATHVSLQCAVLGLDFSTEVSEVAYSNLVNLPLNLTPTNVTLTPTSVPTTTGQQFFLMLISFYQEVNGVQYSLKNEEYNVLHILEVV</sequence>
<dbReference type="EMBL" id="FMTY01000002">
    <property type="protein sequence ID" value="SCX06481.1"/>
    <property type="molecule type" value="Genomic_DNA"/>
</dbReference>
<protein>
    <submittedName>
        <fullName evidence="1">Uncharacterized protein</fullName>
    </submittedName>
</protein>
<reference evidence="1 2" key="1">
    <citation type="submission" date="2016-10" db="EMBL/GenBank/DDBJ databases">
        <authorList>
            <person name="de Groot N.N."/>
        </authorList>
    </citation>
    <scope>NUCLEOTIDE SEQUENCE [LARGE SCALE GENOMIC DNA]</scope>
    <source>
        <strain evidence="1 2">CGMCC 1.3801</strain>
    </source>
</reference>
<dbReference type="AlphaFoldDB" id="A0A1G4VGN6"/>
<proteinExistence type="predicted"/>
<organism evidence="1 2">
    <name type="scientific">Flavobacterium saliperosum</name>
    <dbReference type="NCBI Taxonomy" id="329186"/>
    <lineage>
        <taxon>Bacteria</taxon>
        <taxon>Pseudomonadati</taxon>
        <taxon>Bacteroidota</taxon>
        <taxon>Flavobacteriia</taxon>
        <taxon>Flavobacteriales</taxon>
        <taxon>Flavobacteriaceae</taxon>
        <taxon>Flavobacterium</taxon>
    </lineage>
</organism>
<dbReference type="RefSeq" id="WP_023576589.1">
    <property type="nucleotide sequence ID" value="NZ_CBCSBQ010000032.1"/>
</dbReference>
<name>A0A1G4VGN6_9FLAO</name>
<gene>
    <name evidence="1" type="ORF">SAMN02927925_01009</name>
</gene>
<dbReference type="Proteomes" id="UP000182124">
    <property type="component" value="Unassembled WGS sequence"/>
</dbReference>
<evidence type="ECO:0000313" key="2">
    <source>
        <dbReference type="Proteomes" id="UP000182124"/>
    </source>
</evidence>
<dbReference type="STRING" id="329186.SAMN02927925_01009"/>
<evidence type="ECO:0000313" key="1">
    <source>
        <dbReference type="EMBL" id="SCX06481.1"/>
    </source>
</evidence>